<comment type="similarity">
    <text evidence="4 13">Belongs to the peptidase M14 family.</text>
</comment>
<comment type="caution">
    <text evidence="16">The sequence shown here is derived from an EMBL/GenBank/DDBJ whole genome shotgun (WGS) entry which is preliminary data.</text>
</comment>
<protein>
    <recommendedName>
        <fullName evidence="12">Carboxypeptidase M14B</fullName>
    </recommendedName>
    <alternativeName>
        <fullName evidence="11">Carboxypeptidase MCPB</fullName>
    </alternativeName>
</protein>
<evidence type="ECO:0000256" key="6">
    <source>
        <dbReference type="ARBA" id="ARBA00022670"/>
    </source>
</evidence>
<comment type="subcellular location">
    <subcellularLocation>
        <location evidence="3">Secreted</location>
    </subcellularLocation>
</comment>
<keyword evidence="9" id="KW-0843">Virulence</keyword>
<sequence length="539" mass="59337">MLFPRALALGLFHVGAATAQFAYADNQVVVERDDERVSANFPEVAGIELYSPSFASPETVPDTFSNGTSGPTDEATLDSFLRGLAARNDWLTYNNPDFKSEEGRSVPYVYLSSSKQGPGQDSSAKVRIWMQGGVHGNEPAGDQGLLAFLGKLDANTTWAASVLEKADILVLPRYNPDGVAYFQRYLATNFDPNRDHTKLARQQTRDIKQLMVAFAPHVGVDCHEYTASRAYGAQEQWLPSQDGQFSAMKNLNIHADIRALSEGVFANAIAAAMERTGLRWSPYITADTGTDDVVMDETTSDAKIGDTSVALTQAVMFLFETRGIQLADQHWQRRVATQLTMLEALVQTAVDRAEEVLETVERAREDFVASDDAIVITDYGRPTNISWAFIEGQSGSLVDVPVTFRNSTPLEANLTRSRPEAYVFSRAWMDVAERLRVAGVRVDTLHSGFRGEVEVLNVTSTELSPTKYEGIARTTVTTETLRKEISLPGGAFWVSTRQKNAAHAFVTLEPEGIDSYATFNILPVNVGDEYQVYRVVASD</sequence>
<feature type="signal peptide" evidence="14">
    <location>
        <begin position="1"/>
        <end position="19"/>
    </location>
</feature>
<evidence type="ECO:0000256" key="14">
    <source>
        <dbReference type="SAM" id="SignalP"/>
    </source>
</evidence>
<dbReference type="Pfam" id="PF00246">
    <property type="entry name" value="Peptidase_M14"/>
    <property type="match status" value="1"/>
</dbReference>
<evidence type="ECO:0000256" key="8">
    <source>
        <dbReference type="ARBA" id="ARBA00022801"/>
    </source>
</evidence>
<feature type="active site" description="Proton donor/acceptor" evidence="13">
    <location>
        <position position="320"/>
    </location>
</feature>
<evidence type="ECO:0000256" key="9">
    <source>
        <dbReference type="ARBA" id="ARBA00023026"/>
    </source>
</evidence>
<evidence type="ECO:0000256" key="7">
    <source>
        <dbReference type="ARBA" id="ARBA00022729"/>
    </source>
</evidence>
<accession>A0ABQ8GCC5</accession>
<evidence type="ECO:0000256" key="1">
    <source>
        <dbReference type="ARBA" id="ARBA00001947"/>
    </source>
</evidence>
<evidence type="ECO:0000256" key="2">
    <source>
        <dbReference type="ARBA" id="ARBA00003091"/>
    </source>
</evidence>
<evidence type="ECO:0000256" key="12">
    <source>
        <dbReference type="ARBA" id="ARBA00042017"/>
    </source>
</evidence>
<proteinExistence type="inferred from homology"/>
<feature type="domain" description="Peptidase M14" evidence="15">
    <location>
        <begin position="70"/>
        <end position="345"/>
    </location>
</feature>
<dbReference type="PROSITE" id="PS52035">
    <property type="entry name" value="PEPTIDASE_M14"/>
    <property type="match status" value="1"/>
</dbReference>
<comment type="cofactor">
    <cofactor evidence="1">
        <name>Zn(2+)</name>
        <dbReference type="ChEBI" id="CHEBI:29105"/>
    </cofactor>
</comment>
<evidence type="ECO:0000256" key="13">
    <source>
        <dbReference type="PROSITE-ProRule" id="PRU01379"/>
    </source>
</evidence>
<keyword evidence="17" id="KW-1185">Reference proteome</keyword>
<gene>
    <name evidence="16" type="ORF">B0J12DRAFT_728311</name>
</gene>
<keyword evidence="16" id="KW-0121">Carboxypeptidase</keyword>
<organism evidence="16 17">
    <name type="scientific">Macrophomina phaseolina</name>
    <dbReference type="NCBI Taxonomy" id="35725"/>
    <lineage>
        <taxon>Eukaryota</taxon>
        <taxon>Fungi</taxon>
        <taxon>Dikarya</taxon>
        <taxon>Ascomycota</taxon>
        <taxon>Pezizomycotina</taxon>
        <taxon>Dothideomycetes</taxon>
        <taxon>Dothideomycetes incertae sedis</taxon>
        <taxon>Botryosphaeriales</taxon>
        <taxon>Botryosphaeriaceae</taxon>
        <taxon>Macrophomina</taxon>
    </lineage>
</organism>
<dbReference type="PANTHER" id="PTHR11705:SF83">
    <property type="entry name" value="INACTIVE METALLOCARBOXYPEPTIDASE ECM14"/>
    <property type="match status" value="1"/>
</dbReference>
<dbReference type="GO" id="GO:0004180">
    <property type="term" value="F:carboxypeptidase activity"/>
    <property type="evidence" value="ECO:0007669"/>
    <property type="project" value="UniProtKB-KW"/>
</dbReference>
<keyword evidence="7 14" id="KW-0732">Signal</keyword>
<evidence type="ECO:0000313" key="16">
    <source>
        <dbReference type="EMBL" id="KAH7051371.1"/>
    </source>
</evidence>
<comment type="function">
    <text evidence="2">Extracellular metalloprotease that contributes to pathogenicity.</text>
</comment>
<dbReference type="SUPFAM" id="SSF53187">
    <property type="entry name" value="Zn-dependent exopeptidases"/>
    <property type="match status" value="1"/>
</dbReference>
<dbReference type="InterPro" id="IPR000834">
    <property type="entry name" value="Peptidase_M14"/>
</dbReference>
<name>A0ABQ8GCC5_9PEZI</name>
<evidence type="ECO:0000259" key="15">
    <source>
        <dbReference type="PROSITE" id="PS52035"/>
    </source>
</evidence>
<dbReference type="Proteomes" id="UP000774617">
    <property type="component" value="Unassembled WGS sequence"/>
</dbReference>
<keyword evidence="10" id="KW-0325">Glycoprotein</keyword>
<evidence type="ECO:0000256" key="4">
    <source>
        <dbReference type="ARBA" id="ARBA00005988"/>
    </source>
</evidence>
<evidence type="ECO:0000256" key="5">
    <source>
        <dbReference type="ARBA" id="ARBA00022525"/>
    </source>
</evidence>
<evidence type="ECO:0000256" key="11">
    <source>
        <dbReference type="ARBA" id="ARBA00041263"/>
    </source>
</evidence>
<keyword evidence="5" id="KW-0964">Secreted</keyword>
<dbReference type="PANTHER" id="PTHR11705">
    <property type="entry name" value="PROTEASE FAMILY M14 CARBOXYPEPTIDASE A,B"/>
    <property type="match status" value="1"/>
</dbReference>
<evidence type="ECO:0000256" key="10">
    <source>
        <dbReference type="ARBA" id="ARBA00023180"/>
    </source>
</evidence>
<evidence type="ECO:0000313" key="17">
    <source>
        <dbReference type="Proteomes" id="UP000774617"/>
    </source>
</evidence>
<keyword evidence="8" id="KW-0378">Hydrolase</keyword>
<reference evidence="16 17" key="1">
    <citation type="journal article" date="2021" name="Nat. Commun.">
        <title>Genetic determinants of endophytism in the Arabidopsis root mycobiome.</title>
        <authorList>
            <person name="Mesny F."/>
            <person name="Miyauchi S."/>
            <person name="Thiergart T."/>
            <person name="Pickel B."/>
            <person name="Atanasova L."/>
            <person name="Karlsson M."/>
            <person name="Huettel B."/>
            <person name="Barry K.W."/>
            <person name="Haridas S."/>
            <person name="Chen C."/>
            <person name="Bauer D."/>
            <person name="Andreopoulos W."/>
            <person name="Pangilinan J."/>
            <person name="LaButti K."/>
            <person name="Riley R."/>
            <person name="Lipzen A."/>
            <person name="Clum A."/>
            <person name="Drula E."/>
            <person name="Henrissat B."/>
            <person name="Kohler A."/>
            <person name="Grigoriev I.V."/>
            <person name="Martin F.M."/>
            <person name="Hacquard S."/>
        </authorList>
    </citation>
    <scope>NUCLEOTIDE SEQUENCE [LARGE SCALE GENOMIC DNA]</scope>
    <source>
        <strain evidence="16 17">MPI-SDFR-AT-0080</strain>
    </source>
</reference>
<dbReference type="EMBL" id="JAGTJR010000012">
    <property type="protein sequence ID" value="KAH7051371.1"/>
    <property type="molecule type" value="Genomic_DNA"/>
</dbReference>
<dbReference type="Gene3D" id="3.40.630.10">
    <property type="entry name" value="Zn peptidases"/>
    <property type="match status" value="1"/>
</dbReference>
<evidence type="ECO:0000256" key="3">
    <source>
        <dbReference type="ARBA" id="ARBA00004613"/>
    </source>
</evidence>
<feature type="chain" id="PRO_5046418581" description="Carboxypeptidase M14B" evidence="14">
    <location>
        <begin position="20"/>
        <end position="539"/>
    </location>
</feature>
<keyword evidence="6" id="KW-0645">Protease</keyword>